<evidence type="ECO:0000256" key="8">
    <source>
        <dbReference type="ARBA" id="ARBA00022532"/>
    </source>
</evidence>
<dbReference type="EC" id="1.1.1.42" evidence="5"/>
<dbReference type="Gene3D" id="3.40.718.10">
    <property type="entry name" value="Isopropylmalate Dehydrogenase"/>
    <property type="match status" value="1"/>
</dbReference>
<evidence type="ECO:0000256" key="13">
    <source>
        <dbReference type="ARBA" id="ARBA00023211"/>
    </source>
</evidence>
<evidence type="ECO:0000256" key="10">
    <source>
        <dbReference type="ARBA" id="ARBA00022842"/>
    </source>
</evidence>
<keyword evidence="12 20" id="KW-0560">Oxidoreductase</keyword>
<accession>E6PIW3</accession>
<comment type="subunit">
    <text evidence="4">Homodimer.</text>
</comment>
<comment type="similarity">
    <text evidence="3">Belongs to the isocitrate and isopropylmalate dehydrogenases family.</text>
</comment>
<dbReference type="InterPro" id="IPR024084">
    <property type="entry name" value="IsoPropMal-DH-like_dom"/>
</dbReference>
<dbReference type="NCBIfam" id="NF006673">
    <property type="entry name" value="PRK09222.1"/>
    <property type="match status" value="1"/>
</dbReference>
<dbReference type="Gene3D" id="3.30.70.1570">
    <property type="match status" value="1"/>
</dbReference>
<evidence type="ECO:0000256" key="14">
    <source>
        <dbReference type="ARBA" id="ARBA00023554"/>
    </source>
</evidence>
<dbReference type="Pfam" id="PF18324">
    <property type="entry name" value="Isocitrate_DH_C_bact"/>
    <property type="match status" value="1"/>
</dbReference>
<evidence type="ECO:0000256" key="17">
    <source>
        <dbReference type="ARBA" id="ARBA00031098"/>
    </source>
</evidence>
<evidence type="ECO:0000256" key="16">
    <source>
        <dbReference type="ARBA" id="ARBA00029990"/>
    </source>
</evidence>
<evidence type="ECO:0000256" key="6">
    <source>
        <dbReference type="ARBA" id="ARBA00019562"/>
    </source>
</evidence>
<dbReference type="InterPro" id="IPR040978">
    <property type="entry name" value="Isocitrate_DH_TT1725_C"/>
</dbReference>
<keyword evidence="13" id="KW-0464">Manganese</keyword>
<evidence type="ECO:0000256" key="3">
    <source>
        <dbReference type="ARBA" id="ARBA00007769"/>
    </source>
</evidence>
<dbReference type="GO" id="GO:0006099">
    <property type="term" value="P:tricarboxylic acid cycle"/>
    <property type="evidence" value="ECO:0007669"/>
    <property type="project" value="UniProtKB-KW"/>
</dbReference>
<evidence type="ECO:0000259" key="19">
    <source>
        <dbReference type="SMART" id="SM01329"/>
    </source>
</evidence>
<evidence type="ECO:0000256" key="15">
    <source>
        <dbReference type="ARBA" id="ARBA00029765"/>
    </source>
</evidence>
<comment type="cofactor">
    <cofactor evidence="1">
        <name>Mn(2+)</name>
        <dbReference type="ChEBI" id="CHEBI:29035"/>
    </cofactor>
</comment>
<dbReference type="FunFam" id="3.40.718.10:FF:000020">
    <property type="entry name" value="Isocitrate dehydrogenase"/>
    <property type="match status" value="1"/>
</dbReference>
<keyword evidence="7" id="KW-0329">Glyoxylate bypass</keyword>
<dbReference type="GO" id="GO:0004449">
    <property type="term" value="F:isocitrate dehydrogenase (NAD+) activity"/>
    <property type="evidence" value="ECO:0007669"/>
    <property type="project" value="TreeGrafter"/>
</dbReference>
<comment type="catalytic activity">
    <reaction evidence="14">
        <text>D-threo-isocitrate + NADP(+) = 2-oxoglutarate + CO2 + NADPH</text>
        <dbReference type="Rhea" id="RHEA:19629"/>
        <dbReference type="ChEBI" id="CHEBI:15562"/>
        <dbReference type="ChEBI" id="CHEBI:16526"/>
        <dbReference type="ChEBI" id="CHEBI:16810"/>
        <dbReference type="ChEBI" id="CHEBI:57783"/>
        <dbReference type="ChEBI" id="CHEBI:58349"/>
        <dbReference type="EC" id="1.1.1.42"/>
    </reaction>
</comment>
<evidence type="ECO:0000256" key="11">
    <source>
        <dbReference type="ARBA" id="ARBA00022857"/>
    </source>
</evidence>
<dbReference type="GO" id="GO:0004450">
    <property type="term" value="F:isocitrate dehydrogenase (NADP+) activity"/>
    <property type="evidence" value="ECO:0007669"/>
    <property type="project" value="UniProtKB-EC"/>
</dbReference>
<keyword evidence="8" id="KW-0816">Tricarboxylic acid cycle</keyword>
<dbReference type="Pfam" id="PF00180">
    <property type="entry name" value="Iso_dh"/>
    <property type="match status" value="1"/>
</dbReference>
<keyword evidence="9" id="KW-0479">Metal-binding</keyword>
<dbReference type="InterPro" id="IPR014273">
    <property type="entry name" value="Isocitrate_DH_bac-typ"/>
</dbReference>
<comment type="function">
    <text evidence="18">Catalyzes the oxidative decarboxylation of isocitrate to 2-oxoglutarate and carbon dioxide with the concomitant reduction of NADP(+).</text>
</comment>
<evidence type="ECO:0000256" key="1">
    <source>
        <dbReference type="ARBA" id="ARBA00001936"/>
    </source>
</evidence>
<feature type="domain" description="Isopropylmalate dehydrogenase-like" evidence="19">
    <location>
        <begin position="15"/>
        <end position="345"/>
    </location>
</feature>
<dbReference type="PANTHER" id="PTHR11835:SF43">
    <property type="entry name" value="ISOPROPYLMALATE DEHYDROGENASE-LIKE DOMAIN-CONTAINING PROTEIN"/>
    <property type="match status" value="1"/>
</dbReference>
<dbReference type="SUPFAM" id="SSF53659">
    <property type="entry name" value="Isocitrate/Isopropylmalate dehydrogenase-like"/>
    <property type="match status" value="1"/>
</dbReference>
<evidence type="ECO:0000256" key="18">
    <source>
        <dbReference type="ARBA" id="ARBA00046127"/>
    </source>
</evidence>
<protein>
    <recommendedName>
        <fullName evidence="6">Isocitrate dehydrogenase [NADP]</fullName>
        <ecNumber evidence="5">1.1.1.42</ecNumber>
    </recommendedName>
    <alternativeName>
        <fullName evidence="15">IDP</fullName>
    </alternativeName>
    <alternativeName>
        <fullName evidence="16">NADP(+)-specific ICDH</fullName>
    </alternativeName>
    <alternativeName>
        <fullName evidence="17">Oxalosuccinate decarboxylase</fullName>
    </alternativeName>
</protein>
<proteinExistence type="inferred from homology"/>
<evidence type="ECO:0000256" key="12">
    <source>
        <dbReference type="ARBA" id="ARBA00023002"/>
    </source>
</evidence>
<dbReference type="InterPro" id="IPR019818">
    <property type="entry name" value="IsoCit/isopropylmalate_DH_CS"/>
</dbReference>
<evidence type="ECO:0000256" key="9">
    <source>
        <dbReference type="ARBA" id="ARBA00022723"/>
    </source>
</evidence>
<sequence length="488" mass="52067">MPSVNVAPSTAVAVPVAIAHGDGIGPEIMGSVLSILDAAGARIEPRPIEIGERVYRAGVPSGIDDEALATLEATRVLLKAPITTPQGGGYKSLNVTIRKMFGLFANVRPCRALSPFVPTLHPQMDVVIVRENEEDVYGGIEHRQTADVTQCLKLITRSGSERIIRYAFEYARAHGRRRVSCFSKDNIMKITDGLFHSVFNEIAAEYPDLEHEHLIVDIGAAKLAVNPERFDVIVLPNLYGDILSDVAAELCGSVGMAGSANVGEGIAMFEAIHGSAPDIAGTGIANPSGLLNAAVMMLSHVGQTNVAKIVQDAWLCTIEEGLHTRDIYGAQSLRCLPTREFAAAVIDRLGRTPQRLLSPAIGNALPDTPARASRVQAPAEKKERVGVDVFLDWSGGSVEKLAAGLQSAPSGLTLKMITNRGTQVWPRSSAMTRCVDHWRCRFVGDGTVSGASVVDLLAAIERAGFDIIKTEGLYTFDGVPGFSLGQGQ</sequence>
<dbReference type="GO" id="GO:0051287">
    <property type="term" value="F:NAD binding"/>
    <property type="evidence" value="ECO:0007669"/>
    <property type="project" value="InterPro"/>
</dbReference>
<evidence type="ECO:0000313" key="20">
    <source>
        <dbReference type="EMBL" id="CBH76405.1"/>
    </source>
</evidence>
<dbReference type="PROSITE" id="PS00470">
    <property type="entry name" value="IDH_IMDH"/>
    <property type="match status" value="1"/>
</dbReference>
<evidence type="ECO:0000256" key="5">
    <source>
        <dbReference type="ARBA" id="ARBA00013013"/>
    </source>
</evidence>
<dbReference type="GO" id="GO:0005739">
    <property type="term" value="C:mitochondrion"/>
    <property type="evidence" value="ECO:0007669"/>
    <property type="project" value="TreeGrafter"/>
</dbReference>
<evidence type="ECO:0000256" key="7">
    <source>
        <dbReference type="ARBA" id="ARBA00022435"/>
    </source>
</evidence>
<evidence type="ECO:0000256" key="2">
    <source>
        <dbReference type="ARBA" id="ARBA00001946"/>
    </source>
</evidence>
<organism evidence="20">
    <name type="scientific">mine drainage metagenome</name>
    <dbReference type="NCBI Taxonomy" id="410659"/>
    <lineage>
        <taxon>unclassified sequences</taxon>
        <taxon>metagenomes</taxon>
        <taxon>ecological metagenomes</taxon>
    </lineage>
</organism>
<dbReference type="AlphaFoldDB" id="E6PIW3"/>
<dbReference type="PANTHER" id="PTHR11835">
    <property type="entry name" value="DECARBOXYLATING DEHYDROGENASES-ISOCITRATE, ISOPROPYLMALATE, TARTRATE"/>
    <property type="match status" value="1"/>
</dbReference>
<gene>
    <name evidence="20" type="primary">icd</name>
    <name evidence="20" type="ORF">CARN1_0885</name>
</gene>
<reference evidence="20" key="1">
    <citation type="submission" date="2009-10" db="EMBL/GenBank/DDBJ databases">
        <title>Diversity of trophic interactions inside an arsenic-rich microbial ecosystem.</title>
        <authorList>
            <person name="Bertin P.N."/>
            <person name="Heinrich-Salmeron A."/>
            <person name="Pelletier E."/>
            <person name="Goulhen-Chollet F."/>
            <person name="Arsene-Ploetze F."/>
            <person name="Gallien S."/>
            <person name="Calteau A."/>
            <person name="Vallenet D."/>
            <person name="Casiot C."/>
            <person name="Chane-Woon-Ming B."/>
            <person name="Giloteaux L."/>
            <person name="Barakat M."/>
            <person name="Bonnefoy V."/>
            <person name="Bruneel O."/>
            <person name="Chandler M."/>
            <person name="Cleiss J."/>
            <person name="Duran R."/>
            <person name="Elbaz-Poulichet F."/>
            <person name="Fonknechten N."/>
            <person name="Lauga B."/>
            <person name="Mornico D."/>
            <person name="Ortet P."/>
            <person name="Schaeffer C."/>
            <person name="Siguier P."/>
            <person name="Alexander Thil Smith A."/>
            <person name="Van Dorsselaer A."/>
            <person name="Weissenbach J."/>
            <person name="Medigue C."/>
            <person name="Le Paslier D."/>
        </authorList>
    </citation>
    <scope>NUCLEOTIDE SEQUENCE</scope>
</reference>
<dbReference type="GO" id="GO:0006102">
    <property type="term" value="P:isocitrate metabolic process"/>
    <property type="evidence" value="ECO:0007669"/>
    <property type="project" value="TreeGrafter"/>
</dbReference>
<dbReference type="EMBL" id="CABL01000019">
    <property type="protein sequence ID" value="CBH76405.1"/>
    <property type="molecule type" value="Genomic_DNA"/>
</dbReference>
<comment type="cofactor">
    <cofactor evidence="2">
        <name>Mg(2+)</name>
        <dbReference type="ChEBI" id="CHEBI:18420"/>
    </cofactor>
</comment>
<evidence type="ECO:0000256" key="4">
    <source>
        <dbReference type="ARBA" id="ARBA00011738"/>
    </source>
</evidence>
<comment type="caution">
    <text evidence="20">The sequence shown here is derived from an EMBL/GenBank/DDBJ whole genome shotgun (WGS) entry which is preliminary data.</text>
</comment>
<name>E6PIW3_9ZZZZ</name>
<keyword evidence="10" id="KW-0460">Magnesium</keyword>
<dbReference type="NCBIfam" id="TIGR02924">
    <property type="entry name" value="ICDH_alpha"/>
    <property type="match status" value="1"/>
</dbReference>
<dbReference type="InterPro" id="IPR046997">
    <property type="entry name" value="Isocitrate_DH_TT1725_C_sf"/>
</dbReference>
<dbReference type="GO" id="GO:0000287">
    <property type="term" value="F:magnesium ion binding"/>
    <property type="evidence" value="ECO:0007669"/>
    <property type="project" value="InterPro"/>
</dbReference>
<dbReference type="GO" id="GO:0006097">
    <property type="term" value="P:glyoxylate cycle"/>
    <property type="evidence" value="ECO:0007669"/>
    <property type="project" value="UniProtKB-KW"/>
</dbReference>
<keyword evidence="11" id="KW-0521">NADP</keyword>
<dbReference type="SMART" id="SM01329">
    <property type="entry name" value="Iso_dh"/>
    <property type="match status" value="1"/>
</dbReference>